<dbReference type="InterPro" id="IPR040720">
    <property type="entry name" value="GH81_C"/>
</dbReference>
<dbReference type="EC" id="3.2.1.39" evidence="3"/>
<evidence type="ECO:0000256" key="3">
    <source>
        <dbReference type="ARBA" id="ARBA00012780"/>
    </source>
</evidence>
<reference evidence="12 13" key="1">
    <citation type="submission" date="2016-07" db="EMBL/GenBank/DDBJ databases">
        <title>Pervasive Adenine N6-methylation of Active Genes in Fungi.</title>
        <authorList>
            <consortium name="DOE Joint Genome Institute"/>
            <person name="Mondo S.J."/>
            <person name="Dannebaum R.O."/>
            <person name="Kuo R.C."/>
            <person name="Labutti K."/>
            <person name="Haridas S."/>
            <person name="Kuo A."/>
            <person name="Salamov A."/>
            <person name="Ahrendt S.R."/>
            <person name="Lipzen A."/>
            <person name="Sullivan W."/>
            <person name="Andreopoulos W.B."/>
            <person name="Clum A."/>
            <person name="Lindquist E."/>
            <person name="Daum C."/>
            <person name="Ramamoorthy G.K."/>
            <person name="Gryganskyi A."/>
            <person name="Culley D."/>
            <person name="Magnuson J.K."/>
            <person name="James T.Y."/>
            <person name="O'Malley M.A."/>
            <person name="Stajich J.E."/>
            <person name="Spatafora J.W."/>
            <person name="Visel A."/>
            <person name="Grigoriev I.V."/>
        </authorList>
    </citation>
    <scope>NUCLEOTIDE SEQUENCE [LARGE SCALE GENOMIC DNA]</scope>
    <source>
        <strain evidence="12 13">12-1054</strain>
    </source>
</reference>
<protein>
    <recommendedName>
        <fullName evidence="3">glucan endo-1,3-beta-D-glucosidase</fullName>
        <ecNumber evidence="3">3.2.1.39</ecNumber>
    </recommendedName>
</protein>
<dbReference type="InterPro" id="IPR040451">
    <property type="entry name" value="GH81_N"/>
</dbReference>
<name>A0A1Y2FH25_PROLT</name>
<dbReference type="GO" id="GO:0071555">
    <property type="term" value="P:cell wall organization"/>
    <property type="evidence" value="ECO:0007669"/>
    <property type="project" value="UniProtKB-KW"/>
</dbReference>
<dbReference type="EMBL" id="MCFI01000009">
    <property type="protein sequence ID" value="ORY82704.1"/>
    <property type="molecule type" value="Genomic_DNA"/>
</dbReference>
<evidence type="ECO:0000256" key="4">
    <source>
        <dbReference type="ARBA" id="ARBA00022801"/>
    </source>
</evidence>
<dbReference type="OMA" id="YIQMIHA"/>
<comment type="similarity">
    <text evidence="2">Belongs to the glycosyl hydrolase 81 family.</text>
</comment>
<dbReference type="STRING" id="56484.A0A1Y2FH25"/>
<feature type="compositionally biased region" description="Basic residues" evidence="9">
    <location>
        <begin position="224"/>
        <end position="242"/>
    </location>
</feature>
<organism evidence="12 13">
    <name type="scientific">Protomyces lactucae-debilis</name>
    <dbReference type="NCBI Taxonomy" id="2754530"/>
    <lineage>
        <taxon>Eukaryota</taxon>
        <taxon>Fungi</taxon>
        <taxon>Dikarya</taxon>
        <taxon>Ascomycota</taxon>
        <taxon>Taphrinomycotina</taxon>
        <taxon>Taphrinomycetes</taxon>
        <taxon>Taphrinales</taxon>
        <taxon>Protomycetaceae</taxon>
        <taxon>Protomyces</taxon>
    </lineage>
</organism>
<dbReference type="GO" id="GO:0042973">
    <property type="term" value="F:glucan endo-1,3-beta-D-glucosidase activity"/>
    <property type="evidence" value="ECO:0007669"/>
    <property type="project" value="UniProtKB-EC"/>
</dbReference>
<dbReference type="GO" id="GO:0052861">
    <property type="term" value="F:endo-1,3(4)-beta-glucanase activity"/>
    <property type="evidence" value="ECO:0007669"/>
    <property type="project" value="InterPro"/>
</dbReference>
<dbReference type="OrthoDB" id="4473401at2759"/>
<dbReference type="GO" id="GO:0000272">
    <property type="term" value="P:polysaccharide catabolic process"/>
    <property type="evidence" value="ECO:0007669"/>
    <property type="project" value="UniProtKB-KW"/>
</dbReference>
<evidence type="ECO:0000256" key="7">
    <source>
        <dbReference type="ARBA" id="ARBA00023316"/>
    </source>
</evidence>
<comment type="caution">
    <text evidence="12">The sequence shown here is derived from an EMBL/GenBank/DDBJ whole genome shotgun (WGS) entry which is preliminary data.</text>
</comment>
<dbReference type="Gene3D" id="1.10.287.1170">
    <property type="entry name" value="glycoside hydrolase family 81 endo-[beta] glucanase"/>
    <property type="match status" value="1"/>
</dbReference>
<feature type="domain" description="Glycosyl hydrolase family 81 N-terminal" evidence="10">
    <location>
        <begin position="9"/>
        <end position="222"/>
    </location>
</feature>
<comment type="catalytic activity">
    <reaction evidence="1">
        <text>Hydrolysis of (1-&gt;3)-beta-D-glucosidic linkages in (1-&gt;3)-beta-D-glucans.</text>
        <dbReference type="EC" id="3.2.1.39"/>
    </reaction>
</comment>
<dbReference type="PANTHER" id="PTHR31983:SF0">
    <property type="entry name" value="GLUCAN ENDO-1,3-BETA-D-GLUCOSIDASE 2"/>
    <property type="match status" value="1"/>
</dbReference>
<sequence>MPTKLDKEALGKPIQTNKFYGNLIVPNNTYPVYQMPYTLFWNKTDYGTLCISHTDQSELIFGPPGKPVTNFDSPADRCPIGFGAKELTHEQDMKVSNLGIESVDVTWMPKEGSGSMHTTLVPGSAFITMEYSNLQPVFFSTTNDFTEVVAVDWKPSPASAKDIKAFHKFRITTSLTDTWLVYVFNQAGTEFPITQTTNDETSLLVGPPGFSGIIQMARLPGKPKPAHKRKGHKHSGGKHGKTKPISTTLSLRPLAPLPVEAVYDKHVGTFPTTLLLAGSVTDNHGTYSFDYKPTQLLGNELLTLLYPHQQDSIKLDKTYSTDLTMSSISKGMMKGYGGNPLVFEETDLPIEYSFFAPLKVDGFSEDVKALIRATAADDLTQNITAQSNQEFFYFAAKAIAKFAQLCLVQKEVLGEDPSDCLEGVKAALGRIIDGTNATPLVYDSTWKGVISSCFLKQKTLDLQQSCDFGNPTYNDHHFHFGYVLYAASLVGHLDSSWLTEKNKAFMNMLARDYANPSSSDPNFPQLRAFSPMDAHAWAHGYVPVKYGKDEESTSEDYNSVYALKLWGQVIKDKDMEDRANLMLAMMKRSMQSYMLMTKDNKVQPKKFIPNFVSGILFESKVFHTTWFGDKIAYIHGIHVLPMTSLSSFFRSAEFVQQEWSAVFKNVWETFEGGWRGLAMANYGIIKPKVSFEYFADVKFNKAAYIDDGATLTWYLTLAAGRGGATGYSDKNRLKYLKDLPRPTSTPEPKPKPKPKPKNQIGGQTPPPN</sequence>
<keyword evidence="8" id="KW-0624">Polysaccharide degradation</keyword>
<feature type="domain" description="Glycosyl hydrolase family 81 N-terminal" evidence="10">
    <location>
        <begin position="260"/>
        <end position="354"/>
    </location>
</feature>
<dbReference type="Pfam" id="PF17652">
    <property type="entry name" value="Glyco_hydro81C"/>
    <property type="match status" value="1"/>
</dbReference>
<dbReference type="Gene3D" id="1.20.5.420">
    <property type="entry name" value="Immunoglobulin FC, subunit C"/>
    <property type="match status" value="1"/>
</dbReference>
<proteinExistence type="inferred from homology"/>
<evidence type="ECO:0000313" key="12">
    <source>
        <dbReference type="EMBL" id="ORY82704.1"/>
    </source>
</evidence>
<evidence type="ECO:0000313" key="13">
    <source>
        <dbReference type="Proteomes" id="UP000193685"/>
    </source>
</evidence>
<keyword evidence="6" id="KW-0326">Glycosidase</keyword>
<evidence type="ECO:0000259" key="10">
    <source>
        <dbReference type="Pfam" id="PF03639"/>
    </source>
</evidence>
<keyword evidence="13" id="KW-1185">Reference proteome</keyword>
<keyword evidence="7" id="KW-0961">Cell wall biogenesis/degradation</keyword>
<feature type="region of interest" description="Disordered" evidence="9">
    <location>
        <begin position="221"/>
        <end position="245"/>
    </location>
</feature>
<keyword evidence="4" id="KW-0378">Hydrolase</keyword>
<dbReference type="GO" id="GO:0009986">
    <property type="term" value="C:cell surface"/>
    <property type="evidence" value="ECO:0007669"/>
    <property type="project" value="TreeGrafter"/>
</dbReference>
<dbReference type="Pfam" id="PF03639">
    <property type="entry name" value="Glyco_hydro_81"/>
    <property type="match status" value="2"/>
</dbReference>
<dbReference type="PANTHER" id="PTHR31983">
    <property type="entry name" value="ENDO-1,3(4)-BETA-GLUCANASE 1"/>
    <property type="match status" value="1"/>
</dbReference>
<accession>A0A1Y2FH25</accession>
<dbReference type="InterPro" id="IPR005200">
    <property type="entry name" value="Endo-beta-glucanase"/>
</dbReference>
<dbReference type="Gene3D" id="2.70.98.30">
    <property type="entry name" value="Golgi alpha-mannosidase II, domain 4"/>
    <property type="match status" value="1"/>
</dbReference>
<dbReference type="GeneID" id="63785925"/>
<evidence type="ECO:0000256" key="6">
    <source>
        <dbReference type="ARBA" id="ARBA00023295"/>
    </source>
</evidence>
<evidence type="ECO:0000256" key="2">
    <source>
        <dbReference type="ARBA" id="ARBA00010730"/>
    </source>
</evidence>
<evidence type="ECO:0000256" key="9">
    <source>
        <dbReference type="SAM" id="MobiDB-lite"/>
    </source>
</evidence>
<evidence type="ECO:0000256" key="1">
    <source>
        <dbReference type="ARBA" id="ARBA00000382"/>
    </source>
</evidence>
<evidence type="ECO:0000256" key="5">
    <source>
        <dbReference type="ARBA" id="ARBA00023277"/>
    </source>
</evidence>
<dbReference type="AlphaFoldDB" id="A0A1Y2FH25"/>
<feature type="domain" description="Glycosyl hydrolase family 81 C-terminal" evidence="11">
    <location>
        <begin position="363"/>
        <end position="715"/>
    </location>
</feature>
<feature type="region of interest" description="Disordered" evidence="9">
    <location>
        <begin position="737"/>
        <end position="768"/>
    </location>
</feature>
<keyword evidence="5" id="KW-0119">Carbohydrate metabolism</keyword>
<evidence type="ECO:0000256" key="8">
    <source>
        <dbReference type="ARBA" id="ARBA00023326"/>
    </source>
</evidence>
<dbReference type="Proteomes" id="UP000193685">
    <property type="component" value="Unassembled WGS sequence"/>
</dbReference>
<dbReference type="PROSITE" id="PS52008">
    <property type="entry name" value="GH81"/>
    <property type="match status" value="1"/>
</dbReference>
<evidence type="ECO:0000259" key="11">
    <source>
        <dbReference type="Pfam" id="PF17652"/>
    </source>
</evidence>
<gene>
    <name evidence="12" type="ORF">BCR37DRAFT_379733</name>
</gene>
<dbReference type="RefSeq" id="XP_040725575.1">
    <property type="nucleotide sequence ID" value="XM_040869326.1"/>
</dbReference>